<reference evidence="2" key="3">
    <citation type="submission" date="2022-06" db="UniProtKB">
        <authorList>
            <consortium name="EnsemblPlants"/>
        </authorList>
    </citation>
    <scope>IDENTIFICATION</scope>
</reference>
<dbReference type="EnsemblPlants" id="TuG1812G0300005487.01.T01">
    <property type="protein sequence ID" value="TuG1812G0300005487.01.T01"/>
    <property type="gene ID" value="TuG1812G0300005487.01"/>
</dbReference>
<organism evidence="2 3">
    <name type="scientific">Triticum urartu</name>
    <name type="common">Red wild einkorn</name>
    <name type="synonym">Crithodium urartu</name>
    <dbReference type="NCBI Taxonomy" id="4572"/>
    <lineage>
        <taxon>Eukaryota</taxon>
        <taxon>Viridiplantae</taxon>
        <taxon>Streptophyta</taxon>
        <taxon>Embryophyta</taxon>
        <taxon>Tracheophyta</taxon>
        <taxon>Spermatophyta</taxon>
        <taxon>Magnoliopsida</taxon>
        <taxon>Liliopsida</taxon>
        <taxon>Poales</taxon>
        <taxon>Poaceae</taxon>
        <taxon>BOP clade</taxon>
        <taxon>Pooideae</taxon>
        <taxon>Triticodae</taxon>
        <taxon>Triticeae</taxon>
        <taxon>Triticinae</taxon>
        <taxon>Triticum</taxon>
    </lineage>
</organism>
<feature type="region of interest" description="Disordered" evidence="1">
    <location>
        <begin position="1"/>
        <end position="234"/>
    </location>
</feature>
<feature type="compositionally biased region" description="Basic residues" evidence="1">
    <location>
        <begin position="202"/>
        <end position="214"/>
    </location>
</feature>
<dbReference type="Gramene" id="TuG1812G0300005487.01.T01">
    <property type="protein sequence ID" value="TuG1812G0300005487.01.T01"/>
    <property type="gene ID" value="TuG1812G0300005487.01"/>
</dbReference>
<feature type="compositionally biased region" description="Low complexity" evidence="1">
    <location>
        <begin position="105"/>
        <end position="118"/>
    </location>
</feature>
<dbReference type="AlphaFoldDB" id="A0A8R7PXX4"/>
<feature type="compositionally biased region" description="Low complexity" evidence="1">
    <location>
        <begin position="138"/>
        <end position="181"/>
    </location>
</feature>
<keyword evidence="3" id="KW-1185">Reference proteome</keyword>
<proteinExistence type="predicted"/>
<name>A0A8R7PXX4_TRIUA</name>
<protein>
    <submittedName>
        <fullName evidence="2">Uncharacterized protein</fullName>
    </submittedName>
</protein>
<sequence>TVTVTAATPPSSRDELVVGGRGRRRQETPGRQRRRGRARLLERRPRRPIHGHRRHIAPRHPPAPRPPGGLWKVYAVSRRALPPLRPPPPSRTCVSRPGRPRCRRPSPTSRTSSTPRDPATGRRPRTGRPTPPCWATCSLSSSPAALRSPTSASRPAASTTLAPSSPSARSPASRTRPIPRTCHAWTAPTSTTTRRTSSSTRVRGRGRPVHHCRRHGPEGGGVGGDRTGERACHD</sequence>
<evidence type="ECO:0000313" key="3">
    <source>
        <dbReference type="Proteomes" id="UP000015106"/>
    </source>
</evidence>
<feature type="compositionally biased region" description="Basic residues" evidence="1">
    <location>
        <begin position="31"/>
        <end position="58"/>
    </location>
</feature>
<reference evidence="3" key="1">
    <citation type="journal article" date="2013" name="Nature">
        <title>Draft genome of the wheat A-genome progenitor Triticum urartu.</title>
        <authorList>
            <person name="Ling H.Q."/>
            <person name="Zhao S."/>
            <person name="Liu D."/>
            <person name="Wang J."/>
            <person name="Sun H."/>
            <person name="Zhang C."/>
            <person name="Fan H."/>
            <person name="Li D."/>
            <person name="Dong L."/>
            <person name="Tao Y."/>
            <person name="Gao C."/>
            <person name="Wu H."/>
            <person name="Li Y."/>
            <person name="Cui Y."/>
            <person name="Guo X."/>
            <person name="Zheng S."/>
            <person name="Wang B."/>
            <person name="Yu K."/>
            <person name="Liang Q."/>
            <person name="Yang W."/>
            <person name="Lou X."/>
            <person name="Chen J."/>
            <person name="Feng M."/>
            <person name="Jian J."/>
            <person name="Zhang X."/>
            <person name="Luo G."/>
            <person name="Jiang Y."/>
            <person name="Liu J."/>
            <person name="Wang Z."/>
            <person name="Sha Y."/>
            <person name="Zhang B."/>
            <person name="Wu H."/>
            <person name="Tang D."/>
            <person name="Shen Q."/>
            <person name="Xue P."/>
            <person name="Zou S."/>
            <person name="Wang X."/>
            <person name="Liu X."/>
            <person name="Wang F."/>
            <person name="Yang Y."/>
            <person name="An X."/>
            <person name="Dong Z."/>
            <person name="Zhang K."/>
            <person name="Zhang X."/>
            <person name="Luo M.C."/>
            <person name="Dvorak J."/>
            <person name="Tong Y."/>
            <person name="Wang J."/>
            <person name="Yang H."/>
            <person name="Li Z."/>
            <person name="Wang D."/>
            <person name="Zhang A."/>
            <person name="Wang J."/>
        </authorList>
    </citation>
    <scope>NUCLEOTIDE SEQUENCE</scope>
    <source>
        <strain evidence="3">cv. G1812</strain>
    </source>
</reference>
<evidence type="ECO:0000313" key="2">
    <source>
        <dbReference type="EnsemblPlants" id="TuG1812G0300005487.01.T01"/>
    </source>
</evidence>
<accession>A0A8R7PXX4</accession>
<feature type="compositionally biased region" description="Low complexity" evidence="1">
    <location>
        <begin position="188"/>
        <end position="201"/>
    </location>
</feature>
<dbReference type="Proteomes" id="UP000015106">
    <property type="component" value="Chromosome 3"/>
</dbReference>
<evidence type="ECO:0000256" key="1">
    <source>
        <dbReference type="SAM" id="MobiDB-lite"/>
    </source>
</evidence>
<reference evidence="2" key="2">
    <citation type="submission" date="2018-03" db="EMBL/GenBank/DDBJ databases">
        <title>The Triticum urartu genome reveals the dynamic nature of wheat genome evolution.</title>
        <authorList>
            <person name="Ling H."/>
            <person name="Ma B."/>
            <person name="Shi X."/>
            <person name="Liu H."/>
            <person name="Dong L."/>
            <person name="Sun H."/>
            <person name="Cao Y."/>
            <person name="Gao Q."/>
            <person name="Zheng S."/>
            <person name="Li Y."/>
            <person name="Yu Y."/>
            <person name="Du H."/>
            <person name="Qi M."/>
            <person name="Li Y."/>
            <person name="Yu H."/>
            <person name="Cui Y."/>
            <person name="Wang N."/>
            <person name="Chen C."/>
            <person name="Wu H."/>
            <person name="Zhao Y."/>
            <person name="Zhang J."/>
            <person name="Li Y."/>
            <person name="Zhou W."/>
            <person name="Zhang B."/>
            <person name="Hu W."/>
            <person name="Eijk M."/>
            <person name="Tang J."/>
            <person name="Witsenboer H."/>
            <person name="Zhao S."/>
            <person name="Li Z."/>
            <person name="Zhang A."/>
            <person name="Wang D."/>
            <person name="Liang C."/>
        </authorList>
    </citation>
    <scope>NUCLEOTIDE SEQUENCE [LARGE SCALE GENOMIC DNA]</scope>
    <source>
        <strain evidence="2">cv. G1812</strain>
    </source>
</reference>
<feature type="compositionally biased region" description="Polar residues" evidence="1">
    <location>
        <begin position="1"/>
        <end position="11"/>
    </location>
</feature>